<dbReference type="InterPro" id="IPR036736">
    <property type="entry name" value="ACP-like_sf"/>
</dbReference>
<dbReference type="InterPro" id="IPR009081">
    <property type="entry name" value="PP-bd_ACP"/>
</dbReference>
<feature type="domain" description="Carrier" evidence="1">
    <location>
        <begin position="1"/>
        <end position="73"/>
    </location>
</feature>
<dbReference type="SUPFAM" id="SSF47336">
    <property type="entry name" value="ACP-like"/>
    <property type="match status" value="1"/>
</dbReference>
<name>A0ABP6E7D4_9ACTN</name>
<evidence type="ECO:0000259" key="1">
    <source>
        <dbReference type="PROSITE" id="PS50075"/>
    </source>
</evidence>
<dbReference type="PROSITE" id="PS50075">
    <property type="entry name" value="CARRIER"/>
    <property type="match status" value="1"/>
</dbReference>
<dbReference type="Pfam" id="PF00550">
    <property type="entry name" value="PP-binding"/>
    <property type="match status" value="1"/>
</dbReference>
<keyword evidence="3" id="KW-1185">Reference proteome</keyword>
<dbReference type="Proteomes" id="UP001500994">
    <property type="component" value="Unassembled WGS sequence"/>
</dbReference>
<evidence type="ECO:0000313" key="2">
    <source>
        <dbReference type="EMBL" id="GAA2658119.1"/>
    </source>
</evidence>
<evidence type="ECO:0000313" key="3">
    <source>
        <dbReference type="Proteomes" id="UP001500994"/>
    </source>
</evidence>
<comment type="caution">
    <text evidence="2">The sequence shown here is derived from an EMBL/GenBank/DDBJ whole genome shotgun (WGS) entry which is preliminary data.</text>
</comment>
<dbReference type="Gene3D" id="1.10.1200.10">
    <property type="entry name" value="ACP-like"/>
    <property type="match status" value="1"/>
</dbReference>
<proteinExistence type="predicted"/>
<sequence>MNTLTDLVAAVLQVPADEVTDDTGAATTAAWTSLRHVQIVARVEQTYGLRLTAREARACRSVRTLRDVLAGKDVTP</sequence>
<gene>
    <name evidence="2" type="ORF">GCM10009864_25940</name>
</gene>
<dbReference type="EMBL" id="BAAARK010000006">
    <property type="protein sequence ID" value="GAA2658119.1"/>
    <property type="molecule type" value="Genomic_DNA"/>
</dbReference>
<dbReference type="RefSeq" id="WP_344575270.1">
    <property type="nucleotide sequence ID" value="NZ_BAAARK010000006.1"/>
</dbReference>
<reference evidence="3" key="1">
    <citation type="journal article" date="2019" name="Int. J. Syst. Evol. Microbiol.">
        <title>The Global Catalogue of Microorganisms (GCM) 10K type strain sequencing project: providing services to taxonomists for standard genome sequencing and annotation.</title>
        <authorList>
            <consortium name="The Broad Institute Genomics Platform"/>
            <consortium name="The Broad Institute Genome Sequencing Center for Infectious Disease"/>
            <person name="Wu L."/>
            <person name="Ma J."/>
        </authorList>
    </citation>
    <scope>NUCLEOTIDE SEQUENCE [LARGE SCALE GENOMIC DNA]</scope>
    <source>
        <strain evidence="3">JCM 16374</strain>
    </source>
</reference>
<organism evidence="2 3">
    <name type="scientific">Streptomyces lunalinharesii</name>
    <dbReference type="NCBI Taxonomy" id="333384"/>
    <lineage>
        <taxon>Bacteria</taxon>
        <taxon>Bacillati</taxon>
        <taxon>Actinomycetota</taxon>
        <taxon>Actinomycetes</taxon>
        <taxon>Kitasatosporales</taxon>
        <taxon>Streptomycetaceae</taxon>
        <taxon>Streptomyces</taxon>
    </lineage>
</organism>
<accession>A0ABP6E7D4</accession>
<protein>
    <recommendedName>
        <fullName evidence="1">Carrier domain-containing protein</fullName>
    </recommendedName>
</protein>